<name>A0A7C9ND81_9RHOB</name>
<proteinExistence type="predicted"/>
<dbReference type="InterPro" id="IPR025334">
    <property type="entry name" value="DUF4240"/>
</dbReference>
<comment type="caution">
    <text evidence="2">The sequence shown here is derived from an EMBL/GenBank/DDBJ whole genome shotgun (WGS) entry which is preliminary data.</text>
</comment>
<feature type="domain" description="DUF4240" evidence="1">
    <location>
        <begin position="1"/>
        <end position="118"/>
    </location>
</feature>
<evidence type="ECO:0000313" key="3">
    <source>
        <dbReference type="Proteomes" id="UP000480350"/>
    </source>
</evidence>
<keyword evidence="3" id="KW-1185">Reference proteome</keyword>
<evidence type="ECO:0000313" key="2">
    <source>
        <dbReference type="EMBL" id="MXQ07259.1"/>
    </source>
</evidence>
<dbReference type="AlphaFoldDB" id="A0A7C9ND81"/>
<accession>A0A7C9ND81</accession>
<protein>
    <submittedName>
        <fullName evidence="2">DUF4240 domain-containing protein</fullName>
    </submittedName>
</protein>
<reference evidence="2 3" key="2">
    <citation type="submission" date="2020-03" db="EMBL/GenBank/DDBJ databases">
        <title>Kangsaoukella pontilimi gen. nov., sp. nov., a new member of the family Rhodobacteraceae isolated from a tidal mudflat.</title>
        <authorList>
            <person name="Kim I.S."/>
        </authorList>
    </citation>
    <scope>NUCLEOTIDE SEQUENCE [LARGE SCALE GENOMIC DNA]</scope>
    <source>
        <strain evidence="2 3">GH1-50</strain>
    </source>
</reference>
<gene>
    <name evidence="2" type="ORF">GQ651_05310</name>
</gene>
<evidence type="ECO:0000259" key="1">
    <source>
        <dbReference type="Pfam" id="PF14024"/>
    </source>
</evidence>
<dbReference type="EMBL" id="WUPT01000001">
    <property type="protein sequence ID" value="MXQ07259.1"/>
    <property type="molecule type" value="Genomic_DNA"/>
</dbReference>
<dbReference type="Proteomes" id="UP000480350">
    <property type="component" value="Unassembled WGS sequence"/>
</dbReference>
<dbReference type="Pfam" id="PF14024">
    <property type="entry name" value="DUF4240"/>
    <property type="match status" value="1"/>
</dbReference>
<reference evidence="2 3" key="1">
    <citation type="submission" date="2019-12" db="EMBL/GenBank/DDBJ databases">
        <authorList>
            <person name="Lee S.D."/>
        </authorList>
    </citation>
    <scope>NUCLEOTIDE SEQUENCE [LARGE SCALE GENOMIC DNA]</scope>
    <source>
        <strain evidence="2 3">GH1-50</strain>
    </source>
</reference>
<sequence>MDDALFWHLVGTGGQTADERLDTLPDRLAAYSAAAIKTFGQMATDRVAEACREDIWALAYLLMDGCSDDAFEYFRNWLVLQGRTVFTSILADPDAFDPATLTGKPLAEGLLNAVEQAFVMRVGKDMPRLRQPKTKRLDPKEDDFAAMLPNLAGRLS</sequence>
<organism evidence="2 3">
    <name type="scientific">Kangsaoukella pontilimi</name>
    <dbReference type="NCBI Taxonomy" id="2691042"/>
    <lineage>
        <taxon>Bacteria</taxon>
        <taxon>Pseudomonadati</taxon>
        <taxon>Pseudomonadota</taxon>
        <taxon>Alphaproteobacteria</taxon>
        <taxon>Rhodobacterales</taxon>
        <taxon>Paracoccaceae</taxon>
        <taxon>Kangsaoukella</taxon>
    </lineage>
</organism>